<dbReference type="Proteomes" id="UP000184275">
    <property type="component" value="Unassembled WGS sequence"/>
</dbReference>
<dbReference type="InterPro" id="IPR042229">
    <property type="entry name" value="Listeria/Bacterioides_rpt_sf"/>
</dbReference>
<evidence type="ECO:0000313" key="3">
    <source>
        <dbReference type="EMBL" id="SHL24915.1"/>
    </source>
</evidence>
<keyword evidence="4" id="KW-1185">Reference proteome</keyword>
<gene>
    <name evidence="3" type="ORF">SAMN05720469_1528</name>
</gene>
<proteinExistence type="predicted"/>
<dbReference type="InterPro" id="IPR013378">
    <property type="entry name" value="InlB-like_B-rpt"/>
</dbReference>
<dbReference type="Gene3D" id="2.160.20.110">
    <property type="match status" value="3"/>
</dbReference>
<name>A0A1M6Z3H0_9BACT</name>
<evidence type="ECO:0000256" key="1">
    <source>
        <dbReference type="ARBA" id="ARBA00004196"/>
    </source>
</evidence>
<dbReference type="Pfam" id="PF09479">
    <property type="entry name" value="Flg_new"/>
    <property type="match status" value="4"/>
</dbReference>
<organism evidence="3 4">
    <name type="scientific">Fibrobacter intestinalis</name>
    <dbReference type="NCBI Taxonomy" id="28122"/>
    <lineage>
        <taxon>Bacteria</taxon>
        <taxon>Pseudomonadati</taxon>
        <taxon>Fibrobacterota</taxon>
        <taxon>Fibrobacteria</taxon>
        <taxon>Fibrobacterales</taxon>
        <taxon>Fibrobacteraceae</taxon>
        <taxon>Fibrobacter</taxon>
    </lineage>
</organism>
<sequence length="1723" mass="182176">MRYTKILLFLLVAAIQAFAAWTGGTSEPESTRKIGGKIFYEITTPEELAWFALQVNSGSTAINAVLANDIVFGRDTASLASVSWIPIGKDTYTAFEGVLDGRGFAIYGMNVRDSSTKTTDTLNLGLFGVIARDGWVQNLSLRRASVYANDSMSNAGLIAGFSRGNLRNISAAGSVTSAKGNYHGGSAGGIAGRVSGVMDSVSFMGDSVQSKRYAGGIVGYATDSLTISNSSNAGAVSANYSGGFVGYAYDRSTVTISNSSNAGAVSANYSGGFVGYAYDRSTVTISNSSNAGAVSANYSGGFVGYAYDRSTVTISNSTNTGAVSTSTSTSYSTSYSGGFVGYASSNSTVTISSSTNTGAVSTSTSYSYSYSGGFVGYASSNSTVTISNSTNAGAVSANSYSNSYSDSYSYSGGFVGYASSNSTVTISSSTNTGAVRANSRSNSNSDSDSYSGGFVGYASSNSTMTISSSTNTGAVSTSTSTSSYSYSYSDSYSGGFVGYASSNSTVTISSSQNSGNITGTVTSSSKTNLYSYVGGFIGWSYKGQILDSYNTGSVRAKDTSAVSPNSSYRHLLYAGGLAGYLDSGMTIKNAYSATDSVSYSFITSNSYTVGYAGALVGLSKGSLQNVYFDSDSLSLAAIGSDSSASKINVGGFSTANMQRDLFAWQLNSTGGTEENSKIWSRNGGYPIFADAQNKAIYKVVFDDEGATTNRYSNNKGVIKFPEAPEPASGYVFVAWLDSSGNVFSEKSTLSCDKKVSAYYALETSPQYVVEFLDAEGDFWASLLANANGKLDSLPEPPAPDSGYYFMGWYDSLYSRIDTMTVFTENATLSAKYGELKDLSYTVVFLNADGDTLQSSSVKYGSVPEYTGATPTLAPTAEYSYSFKGWDSSLLPVTGPATYTATYNATINQYTISFVNYNDSILQSEVLPYGSAVTYKGTTPIRESTVAYNYVFKSFDKAVKSVTGTETYKALYDSSLVTYEVVFKNGTEVVNTQYVEYGKAATAPENPTRSGYIFIGWDKSFSKITAATVVNAMFSVAPKHQLIVYVDGQVIVEENPEEGTKYVLPEAPKKDGYEFVGWYSDGTFVGNAGDTITISKDISIEARYEAKVYTIAFKNGTTTLQSSEIAYGEMPKYSGSSPTKASTAKYAYTFAGWSPSIVSVTGEATYTAVFDSTLRSYTVAFKNGSTTLQSTAVAYGTTPKFNGNTPTKASTAKYTYMFAGWSPSVVSVTSEATYTAVFNSTLRSYTVAFKNGSTTLQSTAVAYGTTPKFNGNTPTKASTAKYTYMFAGWSPSVVSVTSEATYTAVFDSTLRSYTVAFKNGTTTLQSSEVTYGETPEYSGSTPTKAFTAKYAYTFAGWSPSVVSVTGAATYSAVFDSTLRSYTIAFKNGSTTLQSTAVAYGTTPKFNGSAPTKASSAKYEYTFAGWSPSVVSVTGAATYSAVFDSTLRSYTIAFKNGSTTLQSTAVAYGTTPKFNGSAPTKASSAKYEYTFAGWSPSIVSVTGAATYTAVFDSTLRSYTIAFKNGTTTLQSTAVAYGEMPKFNGSTPTKASTAKYDYAFAGWSPSVVSVTGAATYSAVFDSTLRKYPITIDDGNSQTETEANYLFVLPDAPEKDGYEFVGWYNGDEKLGMPGDTITVEKSISISAKWEKSEAIFATSLPRFNLSVTGKALQLSGVQANTPVAVFDMQGRIVKRLMAPGSNFVLEIPHAGAYIVRVGSQVQKIRVK</sequence>
<accession>A0A1M6Z3H0</accession>
<evidence type="ECO:0000256" key="2">
    <source>
        <dbReference type="SAM" id="SignalP"/>
    </source>
</evidence>
<evidence type="ECO:0000313" key="4">
    <source>
        <dbReference type="Proteomes" id="UP000184275"/>
    </source>
</evidence>
<protein>
    <submittedName>
        <fullName evidence="3">Listeria/Bacterioides repeat-containing protein</fullName>
    </submittedName>
</protein>
<dbReference type="GO" id="GO:0030313">
    <property type="term" value="C:cell envelope"/>
    <property type="evidence" value="ECO:0007669"/>
    <property type="project" value="UniProtKB-SubCell"/>
</dbReference>
<feature type="chain" id="PRO_5013314330" evidence="2">
    <location>
        <begin position="20"/>
        <end position="1723"/>
    </location>
</feature>
<dbReference type="EMBL" id="FRAW01000052">
    <property type="protein sequence ID" value="SHL24915.1"/>
    <property type="molecule type" value="Genomic_DNA"/>
</dbReference>
<feature type="signal peptide" evidence="2">
    <location>
        <begin position="1"/>
        <end position="19"/>
    </location>
</feature>
<comment type="subcellular location">
    <subcellularLocation>
        <location evidence="1">Cell envelope</location>
    </subcellularLocation>
</comment>
<reference evidence="4" key="1">
    <citation type="submission" date="2016-11" db="EMBL/GenBank/DDBJ databases">
        <authorList>
            <person name="Varghese N."/>
            <person name="Submissions S."/>
        </authorList>
    </citation>
    <scope>NUCLEOTIDE SEQUENCE [LARGE SCALE GENOMIC DNA]</scope>
    <source>
        <strain evidence="4">UWOS</strain>
    </source>
</reference>
<dbReference type="NCBIfam" id="TIGR02543">
    <property type="entry name" value="List_Bact_rpt"/>
    <property type="match status" value="1"/>
</dbReference>
<dbReference type="Gene3D" id="2.60.40.4270">
    <property type="entry name" value="Listeria-Bacteroides repeat domain"/>
    <property type="match status" value="3"/>
</dbReference>
<dbReference type="RefSeq" id="WP_073306238.1">
    <property type="nucleotide sequence ID" value="NZ_FRAW01000052.1"/>
</dbReference>
<keyword evidence="2" id="KW-0732">Signal</keyword>